<dbReference type="InterPro" id="IPR025924">
    <property type="entry name" value="YHYH_dom"/>
</dbReference>
<dbReference type="EMBL" id="CAKLDM010000002">
    <property type="protein sequence ID" value="CAH0542051.1"/>
    <property type="molecule type" value="Genomic_DNA"/>
</dbReference>
<feature type="compositionally biased region" description="Basic residues" evidence="1">
    <location>
        <begin position="312"/>
        <end position="330"/>
    </location>
</feature>
<proteinExistence type="predicted"/>
<evidence type="ECO:0000259" key="3">
    <source>
        <dbReference type="Pfam" id="PF14240"/>
    </source>
</evidence>
<evidence type="ECO:0000256" key="2">
    <source>
        <dbReference type="SAM" id="SignalP"/>
    </source>
</evidence>
<dbReference type="Pfam" id="PF14240">
    <property type="entry name" value="YHYH"/>
    <property type="match status" value="1"/>
</dbReference>
<feature type="compositionally biased region" description="Pro residues" evidence="1">
    <location>
        <begin position="331"/>
        <end position="341"/>
    </location>
</feature>
<comment type="caution">
    <text evidence="4">The sequence shown here is derived from an EMBL/GenBank/DDBJ whole genome shotgun (WGS) entry which is preliminary data.</text>
</comment>
<evidence type="ECO:0000313" key="5">
    <source>
        <dbReference type="Proteomes" id="UP000838748"/>
    </source>
</evidence>
<keyword evidence="2" id="KW-0732">Signal</keyword>
<protein>
    <recommendedName>
        <fullName evidence="3">YHYH domain-containing protein</fullName>
    </recommendedName>
</protein>
<organism evidence="4 5">
    <name type="scientific">Vibrio marisflavi CECT 7928</name>
    <dbReference type="NCBI Taxonomy" id="634439"/>
    <lineage>
        <taxon>Bacteria</taxon>
        <taxon>Pseudomonadati</taxon>
        <taxon>Pseudomonadota</taxon>
        <taxon>Gammaproteobacteria</taxon>
        <taxon>Vibrionales</taxon>
        <taxon>Vibrionaceae</taxon>
        <taxon>Vibrio</taxon>
    </lineage>
</organism>
<keyword evidence="5" id="KW-1185">Reference proteome</keyword>
<reference evidence="4" key="1">
    <citation type="submission" date="2021-11" db="EMBL/GenBank/DDBJ databases">
        <authorList>
            <person name="Rodrigo-Torres L."/>
            <person name="Arahal R. D."/>
            <person name="Lucena T."/>
        </authorList>
    </citation>
    <scope>NUCLEOTIDE SEQUENCE</scope>
    <source>
        <strain evidence="4">CECT 7928</strain>
    </source>
</reference>
<evidence type="ECO:0000313" key="4">
    <source>
        <dbReference type="EMBL" id="CAH0542051.1"/>
    </source>
</evidence>
<feature type="region of interest" description="Disordered" evidence="1">
    <location>
        <begin position="306"/>
        <end position="341"/>
    </location>
</feature>
<dbReference type="RefSeq" id="WP_237363474.1">
    <property type="nucleotide sequence ID" value="NZ_CAKLDM010000002.1"/>
</dbReference>
<feature type="signal peptide" evidence="2">
    <location>
        <begin position="1"/>
        <end position="22"/>
    </location>
</feature>
<feature type="chain" id="PRO_5047479991" description="YHYH domain-containing protein" evidence="2">
    <location>
        <begin position="23"/>
        <end position="341"/>
    </location>
</feature>
<evidence type="ECO:0000256" key="1">
    <source>
        <dbReference type="SAM" id="MobiDB-lite"/>
    </source>
</evidence>
<name>A0ABN8EBK9_9VIBR</name>
<feature type="domain" description="YHYH" evidence="3">
    <location>
        <begin position="109"/>
        <end position="301"/>
    </location>
</feature>
<accession>A0ABN8EBK9</accession>
<gene>
    <name evidence="4" type="ORF">VMF7928_04052</name>
</gene>
<dbReference type="Proteomes" id="UP000838748">
    <property type="component" value="Unassembled WGS sequence"/>
</dbReference>
<sequence>MRLIQPSIAALFFMGMSFPSLASFTITSGDGEDITDKILQKRSPDCADYVGQYTATAKDVNERQTRTAYLTISVEGNKCTFQSNAIPNHSYNDGYRSFPNEVTPQNQKYQVTQSPRFASSITPISLRTDNAVFLNGVKVDLLAAGCYGVGNGKIGCFDMSQKWRYDPAATYSDFKTDSHNAHAQPDGTYHYHATPNALFINNDKQVSPVIGFAADGYPIYGPFFSDNGNIRQAKSSFQLKTGNRPSGSGNPGGKYDGTYRDDYIFIAGSGDLDECNGMTRDGQYGYYVTNGFPYVINCFKGTPDRSFNKPTPGHHSHERPGPRGHHHRKGPPPPPQGGQWN</sequence>